<dbReference type="EMBL" id="CP085043">
    <property type="protein sequence ID" value="UZF16141.1"/>
    <property type="molecule type" value="Genomic_DNA"/>
</dbReference>
<sequence>MINKIRAAIAELQREGKNISASEIGKKVGVSRQYVHRVLSEHDELSELTWAKRRDSKEGVLRALENYDTANLYIDDILRLPIQGMEYFTYHTLRMLLIEKDVPYHYTVVDRIDEAGIDVTKYSARELYEILGSSDLGMEFNTFACLLRQSDVDFRRVFVTEKDMKERCAVLDEVDTTKHTLDELHEMIGLDIDRKRVQRYFLQQDINYQRLTGKVRNKKKM</sequence>
<gene>
    <name evidence="1" type="ORF">LH706_06785</name>
</gene>
<accession>A0ABY6NGF3</accession>
<name>A0ABY6NGF3_RALSL</name>
<reference evidence="1" key="1">
    <citation type="submission" date="2021-10" db="EMBL/GenBank/DDBJ databases">
        <title>Complete genome sequences of five Ralstonia solancearum strains isolated from sunflower.</title>
        <authorList>
            <person name="She X."/>
            <person name="He Z."/>
        </authorList>
    </citation>
    <scope>NUCLEOTIDE SEQUENCE</scope>
    <source>
        <strain evidence="1">RS638</strain>
    </source>
</reference>
<proteinExistence type="predicted"/>
<protein>
    <submittedName>
        <fullName evidence="1">Uncharacterized protein</fullName>
    </submittedName>
</protein>
<evidence type="ECO:0000313" key="1">
    <source>
        <dbReference type="EMBL" id="UZF16141.1"/>
    </source>
</evidence>
<organism evidence="1">
    <name type="scientific">Ralstonia solanacearum</name>
    <name type="common">Pseudomonas solanacearum</name>
    <dbReference type="NCBI Taxonomy" id="305"/>
    <lineage>
        <taxon>Bacteria</taxon>
        <taxon>Pseudomonadati</taxon>
        <taxon>Pseudomonadota</taxon>
        <taxon>Betaproteobacteria</taxon>
        <taxon>Burkholderiales</taxon>
        <taxon>Burkholderiaceae</taxon>
        <taxon>Ralstonia</taxon>
        <taxon>Ralstonia solanacearum species complex</taxon>
    </lineage>
</organism>